<dbReference type="RefSeq" id="WP_207858206.1">
    <property type="nucleotide sequence ID" value="NZ_JAFREP010000005.1"/>
</dbReference>
<evidence type="ECO:0000256" key="1">
    <source>
        <dbReference type="SAM" id="SignalP"/>
    </source>
</evidence>
<proteinExistence type="predicted"/>
<name>A0A8J7Q7T3_9BACT</name>
<comment type="caution">
    <text evidence="2">The sequence shown here is derived from an EMBL/GenBank/DDBJ whole genome shotgun (WGS) entry which is preliminary data.</text>
</comment>
<gene>
    <name evidence="2" type="ORF">J3U88_08225</name>
</gene>
<keyword evidence="1" id="KW-0732">Signal</keyword>
<feature type="signal peptide" evidence="1">
    <location>
        <begin position="1"/>
        <end position="23"/>
    </location>
</feature>
<sequence length="188" mass="20275">MSRSALICMLGLLFAFSAAPLQAGGLTFGVLGGMYSPNKGLDDNDNGLAFGANIQFKFTAVAVKLEGLIIDSSGRYNDILGEDRFGGTDIDVENIISADLLFYPLGTTFFLQVGLNRTNMDKDNIELEIVDNETGFEVGAGAMFFDKLSIQGKILYTPDALESSAVDTLDNLDDTDLMSFLVTAGWHF</sequence>
<keyword evidence="3" id="KW-1185">Reference proteome</keyword>
<dbReference type="SUPFAM" id="SSF56925">
    <property type="entry name" value="OMPA-like"/>
    <property type="match status" value="1"/>
</dbReference>
<evidence type="ECO:0000313" key="3">
    <source>
        <dbReference type="Proteomes" id="UP000664417"/>
    </source>
</evidence>
<organism evidence="2 3">
    <name type="scientific">Acanthopleuribacter pedis</name>
    <dbReference type="NCBI Taxonomy" id="442870"/>
    <lineage>
        <taxon>Bacteria</taxon>
        <taxon>Pseudomonadati</taxon>
        <taxon>Acidobacteriota</taxon>
        <taxon>Holophagae</taxon>
        <taxon>Acanthopleuribacterales</taxon>
        <taxon>Acanthopleuribacteraceae</taxon>
        <taxon>Acanthopleuribacter</taxon>
    </lineage>
</organism>
<dbReference type="Gene3D" id="2.40.160.20">
    <property type="match status" value="1"/>
</dbReference>
<dbReference type="AlphaFoldDB" id="A0A8J7Q7T3"/>
<dbReference type="InterPro" id="IPR011250">
    <property type="entry name" value="OMP/PagP_B-barrel"/>
</dbReference>
<dbReference type="Proteomes" id="UP000664417">
    <property type="component" value="Unassembled WGS sequence"/>
</dbReference>
<dbReference type="EMBL" id="JAFREP010000005">
    <property type="protein sequence ID" value="MBO1318439.1"/>
    <property type="molecule type" value="Genomic_DNA"/>
</dbReference>
<accession>A0A8J7Q7T3</accession>
<protein>
    <submittedName>
        <fullName evidence="2">Outer membrane beta-barrel protein</fullName>
    </submittedName>
</protein>
<evidence type="ECO:0000313" key="2">
    <source>
        <dbReference type="EMBL" id="MBO1318439.1"/>
    </source>
</evidence>
<feature type="chain" id="PRO_5035227012" evidence="1">
    <location>
        <begin position="24"/>
        <end position="188"/>
    </location>
</feature>
<reference evidence="2" key="1">
    <citation type="submission" date="2021-03" db="EMBL/GenBank/DDBJ databases">
        <authorList>
            <person name="Wang G."/>
        </authorList>
    </citation>
    <scope>NUCLEOTIDE SEQUENCE</scope>
    <source>
        <strain evidence="2">KCTC 12899</strain>
    </source>
</reference>